<dbReference type="InterPro" id="IPR043128">
    <property type="entry name" value="Rev_trsase/Diguanyl_cyclase"/>
</dbReference>
<dbReference type="CDD" id="cd01647">
    <property type="entry name" value="RT_LTR"/>
    <property type="match status" value="1"/>
</dbReference>
<dbReference type="Gene3D" id="3.10.10.10">
    <property type="entry name" value="HIV Type 1 Reverse Transcriptase, subunit A, domain 1"/>
    <property type="match status" value="1"/>
</dbReference>
<organism evidence="3 4">
    <name type="scientific">Chara braunii</name>
    <name type="common">Braun's stonewort</name>
    <dbReference type="NCBI Taxonomy" id="69332"/>
    <lineage>
        <taxon>Eukaryota</taxon>
        <taxon>Viridiplantae</taxon>
        <taxon>Streptophyta</taxon>
        <taxon>Charophyceae</taxon>
        <taxon>Charales</taxon>
        <taxon>Characeae</taxon>
        <taxon>Chara</taxon>
    </lineage>
</organism>
<dbReference type="PANTHER" id="PTHR24559">
    <property type="entry name" value="TRANSPOSON TY3-I GAG-POL POLYPROTEIN"/>
    <property type="match status" value="1"/>
</dbReference>
<dbReference type="Proteomes" id="UP000265515">
    <property type="component" value="Unassembled WGS sequence"/>
</dbReference>
<evidence type="ECO:0000313" key="4">
    <source>
        <dbReference type="Proteomes" id="UP000265515"/>
    </source>
</evidence>
<keyword evidence="1" id="KW-0732">Signal</keyword>
<dbReference type="Pfam" id="PF00078">
    <property type="entry name" value="RVT_1"/>
    <property type="match status" value="1"/>
</dbReference>
<sequence length="376" mass="43107">MPWLASAVNFHWWTFTVRDAVGAEVPCTIPLLHPSIRCQVVTAKPFRATCAYEQPDEIGLCFLWTVAVPDSSPTDLCSNPRVVRLLDEFADIFESLTGVVPDRPISHEIILEAGAVPPKGCIYHMIEEELTVLRTQLDDLLDKGWIRPSSSPYGAPVLFVRKKNKDLRSCIDYRKLNAQTVKNAGSLPRIDDLLERLGGAKYFSKLDLKSGYHQISIRPDDRYKLRSRHGMNILSGWSLVMPFGLTNTPMTFQEAMTNEFRAMLDRFVLVYLNDILAYSWSLENHLEHLRRVLKMLSRAKYTAIRDKCGFVRQELEYLGYFVTQEGINPLSDKIEAIQEWSEPRNVTDVHSFLGLAGYYQRFIKEYSKIMAHLTKL</sequence>
<reference evidence="3 4" key="1">
    <citation type="journal article" date="2018" name="Cell">
        <title>The Chara Genome: Secondary Complexity and Implications for Plant Terrestrialization.</title>
        <authorList>
            <person name="Nishiyama T."/>
            <person name="Sakayama H."/>
            <person name="Vries J.D."/>
            <person name="Buschmann H."/>
            <person name="Saint-Marcoux D."/>
            <person name="Ullrich K.K."/>
            <person name="Haas F.B."/>
            <person name="Vanderstraeten L."/>
            <person name="Becker D."/>
            <person name="Lang D."/>
            <person name="Vosolsobe S."/>
            <person name="Rombauts S."/>
            <person name="Wilhelmsson P.K.I."/>
            <person name="Janitza P."/>
            <person name="Kern R."/>
            <person name="Heyl A."/>
            <person name="Rumpler F."/>
            <person name="Villalobos L.I.A.C."/>
            <person name="Clay J.M."/>
            <person name="Skokan R."/>
            <person name="Toyoda A."/>
            <person name="Suzuki Y."/>
            <person name="Kagoshima H."/>
            <person name="Schijlen E."/>
            <person name="Tajeshwar N."/>
            <person name="Catarino B."/>
            <person name="Hetherington A.J."/>
            <person name="Saltykova A."/>
            <person name="Bonnot C."/>
            <person name="Breuninger H."/>
            <person name="Symeonidi A."/>
            <person name="Radhakrishnan G.V."/>
            <person name="Van Nieuwerburgh F."/>
            <person name="Deforce D."/>
            <person name="Chang C."/>
            <person name="Karol K.G."/>
            <person name="Hedrich R."/>
            <person name="Ulvskov P."/>
            <person name="Glockner G."/>
            <person name="Delwiche C.F."/>
            <person name="Petrasek J."/>
            <person name="Van de Peer Y."/>
            <person name="Friml J."/>
            <person name="Beilby M."/>
            <person name="Dolan L."/>
            <person name="Kohara Y."/>
            <person name="Sugano S."/>
            <person name="Fujiyama A."/>
            <person name="Delaux P.-M."/>
            <person name="Quint M."/>
            <person name="TheiBen G."/>
            <person name="Hagemann M."/>
            <person name="Harholt J."/>
            <person name="Dunand C."/>
            <person name="Zachgo S."/>
            <person name="Langdale J."/>
            <person name="Maumus F."/>
            <person name="Straeten D.V.D."/>
            <person name="Gould S.B."/>
            <person name="Rensing S.A."/>
        </authorList>
    </citation>
    <scope>NUCLEOTIDE SEQUENCE [LARGE SCALE GENOMIC DNA]</scope>
    <source>
        <strain evidence="3 4">S276</strain>
    </source>
</reference>
<evidence type="ECO:0000259" key="2">
    <source>
        <dbReference type="PROSITE" id="PS50878"/>
    </source>
</evidence>
<dbReference type="PROSITE" id="PS50878">
    <property type="entry name" value="RT_POL"/>
    <property type="match status" value="1"/>
</dbReference>
<gene>
    <name evidence="3" type="ORF">CBR_g19983</name>
</gene>
<proteinExistence type="predicted"/>
<protein>
    <recommendedName>
        <fullName evidence="2">Reverse transcriptase domain-containing protein</fullName>
    </recommendedName>
</protein>
<dbReference type="OrthoDB" id="6773263at2759"/>
<dbReference type="AlphaFoldDB" id="A0A388KZ61"/>
<evidence type="ECO:0000313" key="3">
    <source>
        <dbReference type="EMBL" id="GBG75350.1"/>
    </source>
</evidence>
<feature type="chain" id="PRO_5017324341" description="Reverse transcriptase domain-containing protein" evidence="1">
    <location>
        <begin position="23"/>
        <end position="376"/>
    </location>
</feature>
<evidence type="ECO:0000256" key="1">
    <source>
        <dbReference type="SAM" id="SignalP"/>
    </source>
</evidence>
<feature type="domain" description="Reverse transcriptase" evidence="2">
    <location>
        <begin position="141"/>
        <end position="322"/>
    </location>
</feature>
<accession>A0A388KZ61</accession>
<keyword evidence="4" id="KW-1185">Reference proteome</keyword>
<name>A0A388KZ61_CHABU</name>
<dbReference type="InterPro" id="IPR053134">
    <property type="entry name" value="RNA-dir_DNA_polymerase"/>
</dbReference>
<dbReference type="Gramene" id="GBG75350">
    <property type="protein sequence ID" value="GBG75350"/>
    <property type="gene ID" value="CBR_g19983"/>
</dbReference>
<dbReference type="PANTHER" id="PTHR24559:SF444">
    <property type="entry name" value="REVERSE TRANSCRIPTASE DOMAIN-CONTAINING PROTEIN"/>
    <property type="match status" value="1"/>
</dbReference>
<dbReference type="EMBL" id="BFEA01000223">
    <property type="protein sequence ID" value="GBG75350.1"/>
    <property type="molecule type" value="Genomic_DNA"/>
</dbReference>
<dbReference type="Gene3D" id="3.30.70.270">
    <property type="match status" value="2"/>
</dbReference>
<feature type="signal peptide" evidence="1">
    <location>
        <begin position="1"/>
        <end position="22"/>
    </location>
</feature>
<dbReference type="SUPFAM" id="SSF56672">
    <property type="entry name" value="DNA/RNA polymerases"/>
    <property type="match status" value="1"/>
</dbReference>
<comment type="caution">
    <text evidence="3">The sequence shown here is derived from an EMBL/GenBank/DDBJ whole genome shotgun (WGS) entry which is preliminary data.</text>
</comment>
<dbReference type="InterPro" id="IPR000477">
    <property type="entry name" value="RT_dom"/>
</dbReference>
<dbReference type="InterPro" id="IPR043502">
    <property type="entry name" value="DNA/RNA_pol_sf"/>
</dbReference>